<sequence>MRMTIAAALFLLAGQPVWAACQGRNLFDTMPPERAAAIDAATEGVPFRRGLLWQANKGDQRITLAGTYHFADPRHQATLDRLAPLIAKADALYVEAGPDEEARLSQALTADPTLMVDPDGPTLIERLPDDEWQALAEAMSDRGTPAVIAARMRPWYVAMMLGVSPCMARSMAETGEAGGLDHLLVTEARAAGTPVRALEPWDTIFGLFQGLTPQEELDMIRAGLPAAGYADDYAVTLTDAYFDGDVWKIWEFGRFDAYANSGLTKAQVDRQMQLAQTRLMDGRNRDWIAPLTQGAEAAARRGKGIVAGFGALHLPGEAGVLALLEQQGFTIRPLD</sequence>
<keyword evidence="3" id="KW-1185">Reference proteome</keyword>
<evidence type="ECO:0000313" key="3">
    <source>
        <dbReference type="Proteomes" id="UP001597302"/>
    </source>
</evidence>
<dbReference type="InterPro" id="IPR047111">
    <property type="entry name" value="YbaP-like"/>
</dbReference>
<organism evidence="2 3">
    <name type="scientific">Paracoccus nototheniae</name>
    <dbReference type="NCBI Taxonomy" id="2489002"/>
    <lineage>
        <taxon>Bacteria</taxon>
        <taxon>Pseudomonadati</taxon>
        <taxon>Pseudomonadota</taxon>
        <taxon>Alphaproteobacteria</taxon>
        <taxon>Rhodobacterales</taxon>
        <taxon>Paracoccaceae</taxon>
        <taxon>Paracoccus</taxon>
    </lineage>
</organism>
<reference evidence="3" key="1">
    <citation type="journal article" date="2019" name="Int. J. Syst. Evol. Microbiol.">
        <title>The Global Catalogue of Microorganisms (GCM) 10K type strain sequencing project: providing services to taxonomists for standard genome sequencing and annotation.</title>
        <authorList>
            <consortium name="The Broad Institute Genomics Platform"/>
            <consortium name="The Broad Institute Genome Sequencing Center for Infectious Disease"/>
            <person name="Wu L."/>
            <person name="Ma J."/>
        </authorList>
    </citation>
    <scope>NUCLEOTIDE SEQUENCE [LARGE SCALE GENOMIC DNA]</scope>
    <source>
        <strain evidence="3">CCM 8875</strain>
    </source>
</reference>
<dbReference type="EMBL" id="JBHTOQ010000020">
    <property type="protein sequence ID" value="MFD1481329.1"/>
    <property type="molecule type" value="Genomic_DNA"/>
</dbReference>
<evidence type="ECO:0000256" key="1">
    <source>
        <dbReference type="SAM" id="SignalP"/>
    </source>
</evidence>
<dbReference type="Pfam" id="PF01963">
    <property type="entry name" value="TraB_PrgY_gumN"/>
    <property type="match status" value="1"/>
</dbReference>
<gene>
    <name evidence="2" type="ORF">ACFQ5P_08475</name>
</gene>
<feature type="signal peptide" evidence="1">
    <location>
        <begin position="1"/>
        <end position="19"/>
    </location>
</feature>
<dbReference type="CDD" id="cd14789">
    <property type="entry name" value="Tiki"/>
    <property type="match status" value="1"/>
</dbReference>
<dbReference type="InterPro" id="IPR002816">
    <property type="entry name" value="TraB/PrgY/GumN_fam"/>
</dbReference>
<dbReference type="PANTHER" id="PTHR40590">
    <property type="entry name" value="CYTOPLASMIC PROTEIN-RELATED"/>
    <property type="match status" value="1"/>
</dbReference>
<comment type="caution">
    <text evidence="2">The sequence shown here is derived from an EMBL/GenBank/DDBJ whole genome shotgun (WGS) entry which is preliminary data.</text>
</comment>
<dbReference type="PANTHER" id="PTHR40590:SF1">
    <property type="entry name" value="CYTOPLASMIC PROTEIN"/>
    <property type="match status" value="1"/>
</dbReference>
<proteinExistence type="predicted"/>
<dbReference type="PROSITE" id="PS51257">
    <property type="entry name" value="PROKAR_LIPOPROTEIN"/>
    <property type="match status" value="1"/>
</dbReference>
<keyword evidence="1" id="KW-0732">Signal</keyword>
<evidence type="ECO:0000313" key="2">
    <source>
        <dbReference type="EMBL" id="MFD1481329.1"/>
    </source>
</evidence>
<protein>
    <submittedName>
        <fullName evidence="2">TraB/GumN family protein</fullName>
    </submittedName>
</protein>
<accession>A0ABW4DUB8</accession>
<dbReference type="Proteomes" id="UP001597302">
    <property type="component" value="Unassembled WGS sequence"/>
</dbReference>
<name>A0ABW4DUB8_9RHOB</name>
<dbReference type="RefSeq" id="WP_131574469.1">
    <property type="nucleotide sequence ID" value="NZ_CBCSAJ010000008.1"/>
</dbReference>
<feature type="chain" id="PRO_5047148004" evidence="1">
    <location>
        <begin position="20"/>
        <end position="335"/>
    </location>
</feature>